<gene>
    <name evidence="2" type="ORF">GP486_006429</name>
</gene>
<evidence type="ECO:0000256" key="1">
    <source>
        <dbReference type="SAM" id="MobiDB-lite"/>
    </source>
</evidence>
<evidence type="ECO:0000313" key="3">
    <source>
        <dbReference type="Proteomes" id="UP000750711"/>
    </source>
</evidence>
<accession>A0A9P8IJ50</accession>
<reference evidence="2" key="1">
    <citation type="submission" date="2021-03" db="EMBL/GenBank/DDBJ databases">
        <title>Comparative genomics and phylogenomic investigation of the class Geoglossomycetes provide insights into ecological specialization and systematics.</title>
        <authorList>
            <person name="Melie T."/>
            <person name="Pirro S."/>
            <person name="Miller A.N."/>
            <person name="Quandt A."/>
        </authorList>
    </citation>
    <scope>NUCLEOTIDE SEQUENCE</scope>
    <source>
        <strain evidence="2">CAQ_001_2017</strain>
    </source>
</reference>
<keyword evidence="3" id="KW-1185">Reference proteome</keyword>
<comment type="caution">
    <text evidence="2">The sequence shown here is derived from an EMBL/GenBank/DDBJ whole genome shotgun (WGS) entry which is preliminary data.</text>
</comment>
<proteinExistence type="predicted"/>
<protein>
    <submittedName>
        <fullName evidence="2">Uncharacterized protein</fullName>
    </submittedName>
</protein>
<evidence type="ECO:0000313" key="2">
    <source>
        <dbReference type="EMBL" id="KAH0555626.1"/>
    </source>
</evidence>
<organism evidence="2 3">
    <name type="scientific">Trichoglossum hirsutum</name>
    <dbReference type="NCBI Taxonomy" id="265104"/>
    <lineage>
        <taxon>Eukaryota</taxon>
        <taxon>Fungi</taxon>
        <taxon>Dikarya</taxon>
        <taxon>Ascomycota</taxon>
        <taxon>Pezizomycotina</taxon>
        <taxon>Geoglossomycetes</taxon>
        <taxon>Geoglossales</taxon>
        <taxon>Geoglossaceae</taxon>
        <taxon>Trichoglossum</taxon>
    </lineage>
</organism>
<feature type="region of interest" description="Disordered" evidence="1">
    <location>
        <begin position="82"/>
        <end position="136"/>
    </location>
</feature>
<sequence length="136" mass="15335">MAIYGGIASPYPTALYGYHLFLMGRGETTREYLMSQKLMKMDRHRPFTHGNAIKNWMVVLCRPRPPTYLHFKKRYEEGDQRFGHNLAKSGDPTAMEHKNGGVELGALGKTNKERLQNTLGGEDDANGHQKRGSSPT</sequence>
<name>A0A9P8IJ50_9PEZI</name>
<dbReference type="Proteomes" id="UP000750711">
    <property type="component" value="Unassembled WGS sequence"/>
</dbReference>
<dbReference type="AlphaFoldDB" id="A0A9P8IJ50"/>
<dbReference type="EMBL" id="JAGHQM010001444">
    <property type="protein sequence ID" value="KAH0555626.1"/>
    <property type="molecule type" value="Genomic_DNA"/>
</dbReference>